<organism evidence="3 4">
    <name type="scientific">Durusdinium trenchii</name>
    <dbReference type="NCBI Taxonomy" id="1381693"/>
    <lineage>
        <taxon>Eukaryota</taxon>
        <taxon>Sar</taxon>
        <taxon>Alveolata</taxon>
        <taxon>Dinophyceae</taxon>
        <taxon>Suessiales</taxon>
        <taxon>Symbiodiniaceae</taxon>
        <taxon>Durusdinium</taxon>
    </lineage>
</organism>
<reference evidence="3 4" key="1">
    <citation type="submission" date="2024-02" db="EMBL/GenBank/DDBJ databases">
        <authorList>
            <person name="Chen Y."/>
            <person name="Shah S."/>
            <person name="Dougan E. K."/>
            <person name="Thang M."/>
            <person name="Chan C."/>
        </authorList>
    </citation>
    <scope>NUCLEOTIDE SEQUENCE [LARGE SCALE GENOMIC DNA]</scope>
</reference>
<evidence type="ECO:0000256" key="1">
    <source>
        <dbReference type="SAM" id="MobiDB-lite"/>
    </source>
</evidence>
<feature type="region of interest" description="Disordered" evidence="1">
    <location>
        <begin position="46"/>
        <end position="113"/>
    </location>
</feature>
<gene>
    <name evidence="3" type="ORF">CCMP2556_LOCUS48054</name>
</gene>
<keyword evidence="2" id="KW-0732">Signal</keyword>
<feature type="chain" id="PRO_5046023657" evidence="2">
    <location>
        <begin position="18"/>
        <end position="122"/>
    </location>
</feature>
<evidence type="ECO:0000313" key="3">
    <source>
        <dbReference type="EMBL" id="CAK9102015.1"/>
    </source>
</evidence>
<dbReference type="Proteomes" id="UP001642484">
    <property type="component" value="Unassembled WGS sequence"/>
</dbReference>
<comment type="caution">
    <text evidence="3">The sequence shown here is derived from an EMBL/GenBank/DDBJ whole genome shotgun (WGS) entry which is preliminary data.</text>
</comment>
<accession>A0ABP0RN06</accession>
<proteinExistence type="predicted"/>
<name>A0ABP0RN06_9DINO</name>
<dbReference type="EMBL" id="CAXAMN010026295">
    <property type="protein sequence ID" value="CAK9102015.1"/>
    <property type="molecule type" value="Genomic_DNA"/>
</dbReference>
<evidence type="ECO:0000256" key="2">
    <source>
        <dbReference type="SAM" id="SignalP"/>
    </source>
</evidence>
<evidence type="ECO:0000313" key="4">
    <source>
        <dbReference type="Proteomes" id="UP001642484"/>
    </source>
</evidence>
<keyword evidence="4" id="KW-1185">Reference proteome</keyword>
<protein>
    <submittedName>
        <fullName evidence="3">Uncharacterized protein</fullName>
    </submittedName>
</protein>
<sequence length="122" mass="13167">MIFRLLTIFMVPLLVTAENCEQEECLAAAVKTDGPDEATELLQVKGDAVSEESEQKEKNDEEWVAYNPYGPRGGPGHGYVHHNPPGPRGGYGHGTTAVHHNPPGPRGGIGGGTTVYHHHGYR</sequence>
<feature type="signal peptide" evidence="2">
    <location>
        <begin position="1"/>
        <end position="17"/>
    </location>
</feature>